<evidence type="ECO:0000313" key="3">
    <source>
        <dbReference type="Proteomes" id="UP000310016"/>
    </source>
</evidence>
<keyword evidence="2" id="KW-0808">Transferase</keyword>
<dbReference type="InterPro" id="IPR000182">
    <property type="entry name" value="GNAT_dom"/>
</dbReference>
<sequence length="152" mass="17612">MKVEFHPMTEADIPALISPMTRAFDDDARRFLGQQRGGPDGYDDGSFLRRYGLRDHASSPYTIMVNGSPVGAFIVYWRRHGESVLGNLFLDPSVQDRGIGLETWRYIESQFPSRAWRLETPSWAVRNHYFYEKCGFRRIGQDDRQVIYGKSQ</sequence>
<gene>
    <name evidence="2" type="ORF">FAZ21_03120</name>
</gene>
<keyword evidence="3" id="KW-1185">Reference proteome</keyword>
<proteinExistence type="predicted"/>
<dbReference type="GO" id="GO:0016747">
    <property type="term" value="F:acyltransferase activity, transferring groups other than amino-acyl groups"/>
    <property type="evidence" value="ECO:0007669"/>
    <property type="project" value="InterPro"/>
</dbReference>
<dbReference type="PROSITE" id="PS51186">
    <property type="entry name" value="GNAT"/>
    <property type="match status" value="1"/>
</dbReference>
<accession>A0A4U0Q7X2</accession>
<evidence type="ECO:0000313" key="2">
    <source>
        <dbReference type="EMBL" id="TJZ77347.1"/>
    </source>
</evidence>
<dbReference type="InterPro" id="IPR016181">
    <property type="entry name" value="Acyl_CoA_acyltransferase"/>
</dbReference>
<dbReference type="OrthoDB" id="5522469at2"/>
<feature type="domain" description="N-acetyltransferase" evidence="1">
    <location>
        <begin position="3"/>
        <end position="152"/>
    </location>
</feature>
<evidence type="ECO:0000259" key="1">
    <source>
        <dbReference type="PROSITE" id="PS51186"/>
    </source>
</evidence>
<name>A0A4U0Q7X2_9NEIS</name>
<dbReference type="EMBL" id="SUMF01000002">
    <property type="protein sequence ID" value="TJZ77347.1"/>
    <property type="molecule type" value="Genomic_DNA"/>
</dbReference>
<dbReference type="Gene3D" id="3.40.630.30">
    <property type="match status" value="1"/>
</dbReference>
<dbReference type="RefSeq" id="WP_136771823.1">
    <property type="nucleotide sequence ID" value="NZ_CP156074.1"/>
</dbReference>
<reference evidence="2 3" key="1">
    <citation type="submission" date="2019-04" db="EMBL/GenBank/DDBJ databases">
        <title>Chitiniphilus eburnea sp. nov., a novel chitinolytic bacterium isolated from aquaculture sludge.</title>
        <authorList>
            <person name="Sheng M."/>
        </authorList>
    </citation>
    <scope>NUCLEOTIDE SEQUENCE [LARGE SCALE GENOMIC DNA]</scope>
    <source>
        <strain evidence="2 3">HX-2-15</strain>
    </source>
</reference>
<organism evidence="2 3">
    <name type="scientific">Chitiniphilus eburneus</name>
    <dbReference type="NCBI Taxonomy" id="2571148"/>
    <lineage>
        <taxon>Bacteria</taxon>
        <taxon>Pseudomonadati</taxon>
        <taxon>Pseudomonadota</taxon>
        <taxon>Betaproteobacteria</taxon>
        <taxon>Neisseriales</taxon>
        <taxon>Chitinibacteraceae</taxon>
        <taxon>Chitiniphilus</taxon>
    </lineage>
</organism>
<dbReference type="AlphaFoldDB" id="A0A4U0Q7X2"/>
<dbReference type="Pfam" id="PF00583">
    <property type="entry name" value="Acetyltransf_1"/>
    <property type="match status" value="1"/>
</dbReference>
<protein>
    <submittedName>
        <fullName evidence="2">GNAT family N-acetyltransferase</fullName>
    </submittedName>
</protein>
<dbReference type="Proteomes" id="UP000310016">
    <property type="component" value="Unassembled WGS sequence"/>
</dbReference>
<dbReference type="SUPFAM" id="SSF55729">
    <property type="entry name" value="Acyl-CoA N-acyltransferases (Nat)"/>
    <property type="match status" value="1"/>
</dbReference>
<comment type="caution">
    <text evidence="2">The sequence shown here is derived from an EMBL/GenBank/DDBJ whole genome shotgun (WGS) entry which is preliminary data.</text>
</comment>